<feature type="region of interest" description="Disordered" evidence="5">
    <location>
        <begin position="620"/>
        <end position="639"/>
    </location>
</feature>
<feature type="region of interest" description="Disordered" evidence="5">
    <location>
        <begin position="704"/>
        <end position="816"/>
    </location>
</feature>
<feature type="compositionally biased region" description="Low complexity" evidence="5">
    <location>
        <begin position="209"/>
        <end position="248"/>
    </location>
</feature>
<dbReference type="PANTHER" id="PTHR14155">
    <property type="entry name" value="RING FINGER DOMAIN-CONTAINING"/>
    <property type="match status" value="1"/>
</dbReference>
<dbReference type="Proteomes" id="UP001204833">
    <property type="component" value="Unassembled WGS sequence"/>
</dbReference>
<feature type="region of interest" description="Disordered" evidence="5">
    <location>
        <begin position="66"/>
        <end position="156"/>
    </location>
</feature>
<keyword evidence="8" id="KW-1185">Reference proteome</keyword>
<evidence type="ECO:0000259" key="6">
    <source>
        <dbReference type="PROSITE" id="PS50089"/>
    </source>
</evidence>
<dbReference type="Gene3D" id="3.30.40.10">
    <property type="entry name" value="Zinc/RING finger domain, C3HC4 (zinc finger)"/>
    <property type="match status" value="1"/>
</dbReference>
<dbReference type="GeneID" id="76149929"/>
<evidence type="ECO:0000313" key="8">
    <source>
        <dbReference type="Proteomes" id="UP001204833"/>
    </source>
</evidence>
<feature type="compositionally biased region" description="Acidic residues" evidence="5">
    <location>
        <begin position="387"/>
        <end position="402"/>
    </location>
</feature>
<reference evidence="7 8" key="1">
    <citation type="journal article" date="2022" name="DNA Res.">
        <title>Genome analysis of five recently described species of the CUG-Ser clade uncovers Candida theae as a new hybrid lineage with pathogenic potential in the Candida parapsilosis species complex.</title>
        <authorList>
            <person name="Mixao V."/>
            <person name="Del Olmo V."/>
            <person name="Hegedusova E."/>
            <person name="Saus E."/>
            <person name="Pryszcz L."/>
            <person name="Cillingova A."/>
            <person name="Nosek J."/>
            <person name="Gabaldon T."/>
        </authorList>
    </citation>
    <scope>NUCLEOTIDE SEQUENCE [LARGE SCALE GENOMIC DNA]</scope>
    <source>
        <strain evidence="7 8">CBS 12239</strain>
    </source>
</reference>
<feature type="compositionally biased region" description="Acidic residues" evidence="5">
    <location>
        <begin position="944"/>
        <end position="953"/>
    </location>
</feature>
<sequence length="974" mass="108802">MSTPLDNTTNHHRNSSSSNNNNTNQPESSSISHSQFRSREHQQRQQPNFFKRLSKALNLFQSQTPTFATGTADQQNTLEPSSTGRLRGSFRTLLGKGRSYTSGRKKKKMESDNTGDQDNFIVNEIQGTDRDVTESPRIGRNTQTDFQREEANNESDFESRIAEFFPNSSYRDLQHNTNQSMVEETTESNAQPEQNHHTVDNSEREPTEADNNNNASTTNSNNNNTANTDTNNATNETTSDTNNTTSDNQPNILDDLLDTINSASNSNNNNNSNGTDTDTHNRAIVITVNYLFSDQNTPDNPNRSGSLVLSLPNNSNNRDPGSIQEFIRIATQMAYSMVMNGLHNQPRGITLNKFESFEKVNVRHLNEEESKVCSICFEEFEDVMEEEQVEDEVYDQASVDDEESKKDASNSTGAREGVVVRKKRRLVDKTSRLLRRFSRSHTERMEDGERRTPNGSETSSVSDYVTPIASSNMSSRPTFGSRAPSNGTTPITNENQSMHSPHSSTTTASQPQPQPSSPPTQDTSQPVYLIDVKDPFDHSPIKMPCNHIFGQDCLSEWLKQHSTCPLCRHSVAEPVNSQGQQHARDSPGTGVFQGLPQAQHQQINGQNYTFYTIPHESLPDLGNAGNDVGGGNNSDDPTQASFADRLAQLLRPALMGQAMRRSSEVSRGRENEDGVTTPNNSNNHSIEPLLRVMQQAREARERMVRSETGANPSPFRRVNSANGADFVGRGGASAQPPTYIQALRNQGERPFARLRDTSPGLEGRMRRIGAIRPDGEGEENEDRSGERATRSRSINSGFRERMRRSGANDYEEQERSRSFLPGYSEIMNYIRNGFSGLRNTSSRLNGDADADDDVDIETRRRHREMTLHPGGLISMRTANGIETFTDEEVERMLNRQDNSTDGGDGTLRSPRQNTNSPTRGADGNAITNADDHEDGVDPSRRVDDYEDEDEVVDINERRRRGSLDSLSYHHRNYG</sequence>
<dbReference type="RefSeq" id="XP_051609622.1">
    <property type="nucleotide sequence ID" value="XM_051751122.1"/>
</dbReference>
<feature type="compositionally biased region" description="Polar residues" evidence="5">
    <location>
        <begin position="66"/>
        <end position="84"/>
    </location>
</feature>
<feature type="compositionally biased region" description="Polar residues" evidence="5">
    <location>
        <begin position="909"/>
        <end position="918"/>
    </location>
</feature>
<feature type="compositionally biased region" description="Basic and acidic residues" evidence="5">
    <location>
        <begin position="440"/>
        <end position="452"/>
    </location>
</feature>
<dbReference type="InterPro" id="IPR053238">
    <property type="entry name" value="RING-H2_zinc_finger"/>
</dbReference>
<protein>
    <submittedName>
        <fullName evidence="7">SAN1</fullName>
    </submittedName>
</protein>
<feature type="domain" description="RING-type" evidence="6">
    <location>
        <begin position="543"/>
        <end position="568"/>
    </location>
</feature>
<name>A0AAD5BGA0_9ASCO</name>
<feature type="region of interest" description="Disordered" evidence="5">
    <location>
        <begin position="431"/>
        <end position="525"/>
    </location>
</feature>
<evidence type="ECO:0000256" key="1">
    <source>
        <dbReference type="ARBA" id="ARBA00022723"/>
    </source>
</evidence>
<dbReference type="GO" id="GO:0008270">
    <property type="term" value="F:zinc ion binding"/>
    <property type="evidence" value="ECO:0007669"/>
    <property type="project" value="UniProtKB-KW"/>
</dbReference>
<dbReference type="PROSITE" id="PS50089">
    <property type="entry name" value="ZF_RING_2"/>
    <property type="match status" value="1"/>
</dbReference>
<evidence type="ECO:0000256" key="4">
    <source>
        <dbReference type="PROSITE-ProRule" id="PRU00175"/>
    </source>
</evidence>
<gene>
    <name evidence="7" type="ORF">KGF57_001870</name>
</gene>
<feature type="compositionally biased region" description="Polar residues" evidence="5">
    <location>
        <begin position="674"/>
        <end position="685"/>
    </location>
</feature>
<feature type="region of interest" description="Disordered" evidence="5">
    <location>
        <begin position="387"/>
        <end position="418"/>
    </location>
</feature>
<dbReference type="InterPro" id="IPR013083">
    <property type="entry name" value="Znf_RING/FYVE/PHD"/>
</dbReference>
<feature type="compositionally biased region" description="Polar residues" evidence="5">
    <location>
        <begin position="293"/>
        <end position="303"/>
    </location>
</feature>
<dbReference type="SUPFAM" id="SSF57850">
    <property type="entry name" value="RING/U-box"/>
    <property type="match status" value="1"/>
</dbReference>
<dbReference type="AlphaFoldDB" id="A0AAD5BGA0"/>
<feature type="region of interest" description="Disordered" evidence="5">
    <location>
        <begin position="1"/>
        <end position="46"/>
    </location>
</feature>
<evidence type="ECO:0000256" key="2">
    <source>
        <dbReference type="ARBA" id="ARBA00022771"/>
    </source>
</evidence>
<dbReference type="PANTHER" id="PTHR14155:SF627">
    <property type="entry name" value="OS06G0192800 PROTEIN"/>
    <property type="match status" value="1"/>
</dbReference>
<feature type="compositionally biased region" description="Basic and acidic residues" evidence="5">
    <location>
        <begin position="146"/>
        <end position="156"/>
    </location>
</feature>
<feature type="compositionally biased region" description="Low complexity" evidence="5">
    <location>
        <begin position="304"/>
        <end position="317"/>
    </location>
</feature>
<feature type="region of interest" description="Disordered" evidence="5">
    <location>
        <begin position="657"/>
        <end position="687"/>
    </location>
</feature>
<evidence type="ECO:0000256" key="3">
    <source>
        <dbReference type="ARBA" id="ARBA00022833"/>
    </source>
</evidence>
<organism evidence="7 8">
    <name type="scientific">Candida theae</name>
    <dbReference type="NCBI Taxonomy" id="1198502"/>
    <lineage>
        <taxon>Eukaryota</taxon>
        <taxon>Fungi</taxon>
        <taxon>Dikarya</taxon>
        <taxon>Ascomycota</taxon>
        <taxon>Saccharomycotina</taxon>
        <taxon>Pichiomycetes</taxon>
        <taxon>Debaryomycetaceae</taxon>
        <taxon>Candida/Lodderomyces clade</taxon>
        <taxon>Candida</taxon>
    </lineage>
</organism>
<feature type="compositionally biased region" description="Low complexity" evidence="5">
    <location>
        <begin position="261"/>
        <end position="273"/>
    </location>
</feature>
<feature type="compositionally biased region" description="Basic and acidic residues" evidence="5">
    <location>
        <begin position="194"/>
        <end position="207"/>
    </location>
</feature>
<feature type="compositionally biased region" description="Basic and acidic residues" evidence="5">
    <location>
        <begin position="661"/>
        <end position="672"/>
    </location>
</feature>
<feature type="compositionally biased region" description="Polar residues" evidence="5">
    <location>
        <begin position="453"/>
        <end position="499"/>
    </location>
</feature>
<feature type="region of interest" description="Disordered" evidence="5">
    <location>
        <begin position="179"/>
        <end position="280"/>
    </location>
</feature>
<dbReference type="InterPro" id="IPR001841">
    <property type="entry name" value="Znf_RING"/>
</dbReference>
<feature type="compositionally biased region" description="Polar residues" evidence="5">
    <location>
        <begin position="179"/>
        <end position="193"/>
    </location>
</feature>
<comment type="caution">
    <text evidence="7">The sequence shown here is derived from an EMBL/GenBank/DDBJ whole genome shotgun (WGS) entry which is preliminary data.</text>
</comment>
<evidence type="ECO:0000313" key="7">
    <source>
        <dbReference type="EMBL" id="KAI5960868.1"/>
    </source>
</evidence>
<keyword evidence="1" id="KW-0479">Metal-binding</keyword>
<proteinExistence type="predicted"/>
<evidence type="ECO:0000256" key="5">
    <source>
        <dbReference type="SAM" id="MobiDB-lite"/>
    </source>
</evidence>
<feature type="region of interest" description="Disordered" evidence="5">
    <location>
        <begin position="293"/>
        <end position="320"/>
    </location>
</feature>
<dbReference type="Pfam" id="PF13639">
    <property type="entry name" value="zf-RING_2"/>
    <property type="match status" value="1"/>
</dbReference>
<dbReference type="EMBL" id="JAIHNG010000085">
    <property type="protein sequence ID" value="KAI5960868.1"/>
    <property type="molecule type" value="Genomic_DNA"/>
</dbReference>
<feature type="compositionally biased region" description="Low complexity" evidence="5">
    <location>
        <begin position="500"/>
        <end position="511"/>
    </location>
</feature>
<keyword evidence="2 4" id="KW-0863">Zinc-finger</keyword>
<feature type="compositionally biased region" description="Basic and acidic residues" evidence="5">
    <location>
        <begin position="746"/>
        <end position="756"/>
    </location>
</feature>
<accession>A0AAD5BGA0</accession>
<feature type="region of interest" description="Disordered" evidence="5">
    <location>
        <begin position="894"/>
        <end position="960"/>
    </location>
</feature>
<keyword evidence="3" id="KW-0862">Zinc</keyword>
<feature type="compositionally biased region" description="Low complexity" evidence="5">
    <location>
        <begin position="15"/>
        <end position="35"/>
    </location>
</feature>